<dbReference type="OrthoDB" id="1107916at2759"/>
<feature type="signal peptide" evidence="3">
    <location>
        <begin position="1"/>
        <end position="25"/>
    </location>
</feature>
<feature type="chain" id="PRO_5025619557" description="CASP-like protein" evidence="3">
    <location>
        <begin position="26"/>
        <end position="156"/>
    </location>
</feature>
<keyword evidence="2" id="KW-0472">Membrane</keyword>
<comment type="caution">
    <text evidence="4">The sequence shown here is derived from an EMBL/GenBank/DDBJ whole genome shotgun (WGS) entry which is preliminary data.</text>
</comment>
<dbReference type="EMBL" id="CACVBM020001351">
    <property type="protein sequence ID" value="CAA7046557.1"/>
    <property type="molecule type" value="Genomic_DNA"/>
</dbReference>
<keyword evidence="5" id="KW-1185">Reference proteome</keyword>
<dbReference type="Proteomes" id="UP000467841">
    <property type="component" value="Unassembled WGS sequence"/>
</dbReference>
<evidence type="ECO:0000313" key="5">
    <source>
        <dbReference type="Proteomes" id="UP000467841"/>
    </source>
</evidence>
<accession>A0A6D2JXJ2</accession>
<gene>
    <name evidence="4" type="ORF">MERR_LOCUS33792</name>
</gene>
<feature type="region of interest" description="Disordered" evidence="1">
    <location>
        <begin position="27"/>
        <end position="47"/>
    </location>
</feature>
<evidence type="ECO:0008006" key="6">
    <source>
        <dbReference type="Google" id="ProtNLM"/>
    </source>
</evidence>
<evidence type="ECO:0000256" key="3">
    <source>
        <dbReference type="SAM" id="SignalP"/>
    </source>
</evidence>
<evidence type="ECO:0000256" key="2">
    <source>
        <dbReference type="SAM" id="Phobius"/>
    </source>
</evidence>
<reference evidence="4" key="1">
    <citation type="submission" date="2020-01" db="EMBL/GenBank/DDBJ databases">
        <authorList>
            <person name="Mishra B."/>
        </authorList>
    </citation>
    <scope>NUCLEOTIDE SEQUENCE [LARGE SCALE GENOMIC DNA]</scope>
</reference>
<keyword evidence="2" id="KW-1133">Transmembrane helix</keyword>
<sequence>MVKKIFVQITVVCLVLAMMIAMVSGQEHEEHHEGDGHDHASAPGPSSKKPSSAVFVAADMFTGLAAVAFSLVAVFSKQRPTMMKKIFVQTTVACLVLAMMIAMVSAQKHDDHDDHEGHEDHPPTAAKSPNSAVIVAADMFTGLAAAAVALVAGFIY</sequence>
<feature type="transmembrane region" description="Helical" evidence="2">
    <location>
        <begin position="86"/>
        <end position="106"/>
    </location>
</feature>
<name>A0A6D2JXJ2_9BRAS</name>
<keyword evidence="2" id="KW-0812">Transmembrane</keyword>
<evidence type="ECO:0000313" key="4">
    <source>
        <dbReference type="EMBL" id="CAA7046557.1"/>
    </source>
</evidence>
<feature type="transmembrane region" description="Helical" evidence="2">
    <location>
        <begin position="53"/>
        <end position="74"/>
    </location>
</feature>
<proteinExistence type="predicted"/>
<feature type="transmembrane region" description="Helical" evidence="2">
    <location>
        <begin position="132"/>
        <end position="155"/>
    </location>
</feature>
<dbReference type="AlphaFoldDB" id="A0A6D2JXJ2"/>
<protein>
    <recommendedName>
        <fullName evidence="6">CASP-like protein</fullName>
    </recommendedName>
</protein>
<feature type="compositionally biased region" description="Basic and acidic residues" evidence="1">
    <location>
        <begin position="27"/>
        <end position="40"/>
    </location>
</feature>
<feature type="region of interest" description="Disordered" evidence="1">
    <location>
        <begin position="108"/>
        <end position="128"/>
    </location>
</feature>
<organism evidence="4 5">
    <name type="scientific">Microthlaspi erraticum</name>
    <dbReference type="NCBI Taxonomy" id="1685480"/>
    <lineage>
        <taxon>Eukaryota</taxon>
        <taxon>Viridiplantae</taxon>
        <taxon>Streptophyta</taxon>
        <taxon>Embryophyta</taxon>
        <taxon>Tracheophyta</taxon>
        <taxon>Spermatophyta</taxon>
        <taxon>Magnoliopsida</taxon>
        <taxon>eudicotyledons</taxon>
        <taxon>Gunneridae</taxon>
        <taxon>Pentapetalae</taxon>
        <taxon>rosids</taxon>
        <taxon>malvids</taxon>
        <taxon>Brassicales</taxon>
        <taxon>Brassicaceae</taxon>
        <taxon>Coluteocarpeae</taxon>
        <taxon>Microthlaspi</taxon>
    </lineage>
</organism>
<evidence type="ECO:0000256" key="1">
    <source>
        <dbReference type="SAM" id="MobiDB-lite"/>
    </source>
</evidence>
<feature type="compositionally biased region" description="Basic and acidic residues" evidence="1">
    <location>
        <begin position="108"/>
        <end position="122"/>
    </location>
</feature>
<keyword evidence="3" id="KW-0732">Signal</keyword>